<feature type="non-terminal residue" evidence="19">
    <location>
        <position position="536"/>
    </location>
</feature>
<evidence type="ECO:0000256" key="15">
    <source>
        <dbReference type="RuleBase" id="RU362098"/>
    </source>
</evidence>
<evidence type="ECO:0000256" key="11">
    <source>
        <dbReference type="ARBA" id="ARBA00023136"/>
    </source>
</evidence>
<dbReference type="InterPro" id="IPR011642">
    <property type="entry name" value="Gate_dom"/>
</dbReference>
<gene>
    <name evidence="19" type="primary">feoB</name>
    <name evidence="19" type="ORF">FJY75_14300</name>
</gene>
<keyword evidence="8 15" id="KW-0408">Iron</keyword>
<dbReference type="InterPro" id="IPR050860">
    <property type="entry name" value="FeoB_GTPase"/>
</dbReference>
<keyword evidence="2 15" id="KW-0813">Transport</keyword>
<dbReference type="InterPro" id="IPR003373">
    <property type="entry name" value="Fe2_transport_prot-B"/>
</dbReference>
<feature type="domain" description="Ferrous iron transport protein B C-terminal" evidence="16">
    <location>
        <begin position="342"/>
        <end position="393"/>
    </location>
</feature>
<evidence type="ECO:0000313" key="19">
    <source>
        <dbReference type="EMBL" id="MBM3319014.1"/>
    </source>
</evidence>
<feature type="transmembrane region" description="Helical" evidence="15">
    <location>
        <begin position="200"/>
        <end position="221"/>
    </location>
</feature>
<keyword evidence="10 14" id="KW-0342">GTP-binding</keyword>
<evidence type="ECO:0000256" key="4">
    <source>
        <dbReference type="ARBA" id="ARBA00022496"/>
    </source>
</evidence>
<dbReference type="NCBIfam" id="TIGR00437">
    <property type="entry name" value="feoB"/>
    <property type="match status" value="1"/>
</dbReference>
<reference evidence="19" key="1">
    <citation type="submission" date="2019-03" db="EMBL/GenBank/DDBJ databases">
        <title>Lake Tanganyika Metagenome-Assembled Genomes (MAGs).</title>
        <authorList>
            <person name="Tran P."/>
        </authorList>
    </citation>
    <scope>NUCLEOTIDE SEQUENCE</scope>
    <source>
        <strain evidence="19">M_DeepCast_400m_m2_100</strain>
    </source>
</reference>
<dbReference type="Gene3D" id="1.10.287.1770">
    <property type="match status" value="1"/>
</dbReference>
<evidence type="ECO:0000259" key="18">
    <source>
        <dbReference type="Pfam" id="PF17910"/>
    </source>
</evidence>
<evidence type="ECO:0000256" key="5">
    <source>
        <dbReference type="ARBA" id="ARBA00022692"/>
    </source>
</evidence>
<comment type="caution">
    <text evidence="15">Lacks conserved residue(s) required for the propagation of feature annotation.</text>
</comment>
<feature type="domain" description="Nucleoside transporter/FeoB GTPase Gate" evidence="17">
    <location>
        <begin position="236"/>
        <end position="332"/>
    </location>
</feature>
<feature type="binding site" evidence="14">
    <location>
        <begin position="24"/>
        <end position="26"/>
    </location>
    <ligand>
        <name>GTP</name>
        <dbReference type="ChEBI" id="CHEBI:37565"/>
        <label>1</label>
    </ligand>
</feature>
<evidence type="ECO:0000256" key="9">
    <source>
        <dbReference type="ARBA" id="ARBA00023065"/>
    </source>
</evidence>
<feature type="domain" description="FeoB cytosolic helical" evidence="18">
    <location>
        <begin position="56"/>
        <end position="150"/>
    </location>
</feature>
<keyword evidence="9" id="KW-0406">Ion transport</keyword>
<dbReference type="InterPro" id="IPR011640">
    <property type="entry name" value="Fe2_transport_prot_B_C"/>
</dbReference>
<evidence type="ECO:0000313" key="20">
    <source>
        <dbReference type="Proteomes" id="UP000748308"/>
    </source>
</evidence>
<dbReference type="Pfam" id="PF17910">
    <property type="entry name" value="FeoB_Cyto"/>
    <property type="match status" value="1"/>
</dbReference>
<evidence type="ECO:0000256" key="14">
    <source>
        <dbReference type="PIRSR" id="PIRSR603373-1"/>
    </source>
</evidence>
<feature type="non-terminal residue" evidence="19">
    <location>
        <position position="1"/>
    </location>
</feature>
<feature type="transmembrane region" description="Helical" evidence="15">
    <location>
        <begin position="340"/>
        <end position="359"/>
    </location>
</feature>
<evidence type="ECO:0000256" key="10">
    <source>
        <dbReference type="ARBA" id="ARBA00023134"/>
    </source>
</evidence>
<dbReference type="GO" id="GO:0005886">
    <property type="term" value="C:plasma membrane"/>
    <property type="evidence" value="ECO:0007669"/>
    <property type="project" value="UniProtKB-SubCell"/>
</dbReference>
<dbReference type="Pfam" id="PF07670">
    <property type="entry name" value="Gate"/>
    <property type="match status" value="2"/>
</dbReference>
<dbReference type="Pfam" id="PF07664">
    <property type="entry name" value="FeoB_C"/>
    <property type="match status" value="1"/>
</dbReference>
<feature type="transmembrane region" description="Helical" evidence="15">
    <location>
        <begin position="173"/>
        <end position="194"/>
    </location>
</feature>
<keyword evidence="11 15" id="KW-0472">Membrane</keyword>
<evidence type="ECO:0000256" key="2">
    <source>
        <dbReference type="ARBA" id="ARBA00022448"/>
    </source>
</evidence>
<comment type="similarity">
    <text evidence="15">Belongs to the TRAFAC class TrmE-Era-EngA-EngB-Septin-like GTPase superfamily. FeoB GTPase (TC 9.A.8) family.</text>
</comment>
<evidence type="ECO:0000256" key="12">
    <source>
        <dbReference type="ARBA" id="ARBA00031200"/>
    </source>
</evidence>
<dbReference type="AlphaFoldDB" id="A0A937XEH5"/>
<keyword evidence="6 14" id="KW-0547">Nucleotide-binding</keyword>
<feature type="transmembrane region" description="Helical" evidence="15">
    <location>
        <begin position="228"/>
        <end position="253"/>
    </location>
</feature>
<evidence type="ECO:0000256" key="7">
    <source>
        <dbReference type="ARBA" id="ARBA00022989"/>
    </source>
</evidence>
<accession>A0A937XEH5</accession>
<comment type="caution">
    <text evidence="19">The sequence shown here is derived from an EMBL/GenBank/DDBJ whole genome shotgun (WGS) entry which is preliminary data.</text>
</comment>
<dbReference type="GO" id="GO:0005525">
    <property type="term" value="F:GTP binding"/>
    <property type="evidence" value="ECO:0007669"/>
    <property type="project" value="UniProtKB-KW"/>
</dbReference>
<keyword evidence="7 15" id="KW-1133">Transmembrane helix</keyword>
<feature type="transmembrane region" description="Helical" evidence="15">
    <location>
        <begin position="307"/>
        <end position="328"/>
    </location>
</feature>
<proteinExistence type="inferred from homology"/>
<dbReference type="EMBL" id="VGIY01000594">
    <property type="protein sequence ID" value="MBM3319014.1"/>
    <property type="molecule type" value="Genomic_DNA"/>
</dbReference>
<dbReference type="GO" id="GO:0015093">
    <property type="term" value="F:ferrous iron transmembrane transporter activity"/>
    <property type="evidence" value="ECO:0007669"/>
    <property type="project" value="UniProtKB-UniRule"/>
</dbReference>
<evidence type="ECO:0000259" key="17">
    <source>
        <dbReference type="Pfam" id="PF07670"/>
    </source>
</evidence>
<evidence type="ECO:0000259" key="16">
    <source>
        <dbReference type="Pfam" id="PF07664"/>
    </source>
</evidence>
<feature type="domain" description="Nucleoside transporter/FeoB GTPase Gate" evidence="17">
    <location>
        <begin position="399"/>
        <end position="524"/>
    </location>
</feature>
<evidence type="ECO:0000256" key="6">
    <source>
        <dbReference type="ARBA" id="ARBA00022741"/>
    </source>
</evidence>
<name>A0A937XEH5_UNCEI</name>
<dbReference type="PANTHER" id="PTHR43185:SF1">
    <property type="entry name" value="FE(2+) TRANSPORTER FEOB"/>
    <property type="match status" value="1"/>
</dbReference>
<keyword evidence="3" id="KW-1003">Cell membrane</keyword>
<keyword evidence="4 15" id="KW-0410">Iron transport</keyword>
<sequence>ERTGARLDRLRMEALLGVPVVPTVGHRGRGRRELLEAITALAEDRHARHRHVPVSYGPALEPALQALSGRLAEFAGPPLDLPPRYLAAKLLEGDEPLAAELHNRRPDARALLGEAETLRRRVRGESGREPALLLREGRGGFVDGLLREVLVEAAGGDRMAPSRRIDRLLTHRWLGLPIFLAFMWLLFNLTFTLGEPPKAALAWLMERLAGALSATLPAGWVESLLVDGILAGVGAVLVFLPNILLLFLGIALLEDSGYMARAAFLMDRLMHLLGLHGQSFIPLLMGFGCSVPAVLATRTLAGRRDRLLTALIVPHMSCSARLPVYILFAGAFFGRQAGNVVALIYVLGIVTAVLVARLFSATIFRRDQAAFVLELPPYRWPTTRGLILHTWERGRLYLRKMGGVILAATVVLWALSVLPPLPADPPAAESQTVLSDAGPAVASAHLRAGEPAFGPGGDAQEGGSPRLGAESRARAQLGYSVMGRIGRAIEPVIAPLGFSWEMGVTLLAGFVAKEVVVSSLAVLHQPGERPGGGPQA</sequence>
<protein>
    <recommendedName>
        <fullName evidence="12 13">Ferrous iron transport protein B</fullName>
    </recommendedName>
</protein>
<evidence type="ECO:0000256" key="3">
    <source>
        <dbReference type="ARBA" id="ARBA00022475"/>
    </source>
</evidence>
<keyword evidence="5 15" id="KW-0812">Transmembrane</keyword>
<feature type="transmembrane region" description="Helical" evidence="15">
    <location>
        <begin position="401"/>
        <end position="421"/>
    </location>
</feature>
<evidence type="ECO:0000256" key="1">
    <source>
        <dbReference type="ARBA" id="ARBA00004651"/>
    </source>
</evidence>
<dbReference type="InterPro" id="IPR041069">
    <property type="entry name" value="FeoB_Cyto"/>
</dbReference>
<dbReference type="Proteomes" id="UP000748308">
    <property type="component" value="Unassembled WGS sequence"/>
</dbReference>
<comment type="subcellular location">
    <subcellularLocation>
        <location evidence="15">Cell inner membrane</location>
        <topology evidence="15">Multi-pass membrane protein</topology>
    </subcellularLocation>
    <subcellularLocation>
        <location evidence="1">Cell membrane</location>
        <topology evidence="1">Multi-pass membrane protein</topology>
    </subcellularLocation>
</comment>
<feature type="transmembrane region" description="Helical" evidence="15">
    <location>
        <begin position="273"/>
        <end position="295"/>
    </location>
</feature>
<comment type="function">
    <text evidence="15">Probable transporter of a GTP-driven Fe(2+) uptake system.</text>
</comment>
<organism evidence="19 20">
    <name type="scientific">Eiseniibacteriota bacterium</name>
    <dbReference type="NCBI Taxonomy" id="2212470"/>
    <lineage>
        <taxon>Bacteria</taxon>
        <taxon>Candidatus Eiseniibacteriota</taxon>
    </lineage>
</organism>
<dbReference type="PANTHER" id="PTHR43185">
    <property type="entry name" value="FERROUS IRON TRANSPORT PROTEIN B"/>
    <property type="match status" value="1"/>
</dbReference>
<evidence type="ECO:0000256" key="13">
    <source>
        <dbReference type="NCBIfam" id="TIGR00437"/>
    </source>
</evidence>
<evidence type="ECO:0000256" key="8">
    <source>
        <dbReference type="ARBA" id="ARBA00023004"/>
    </source>
</evidence>